<accession>A0A6A4GQN4</accession>
<gene>
    <name evidence="1" type="ORF">BT96DRAFT_947886</name>
</gene>
<proteinExistence type="predicted"/>
<name>A0A6A4GQN4_9AGAR</name>
<dbReference type="Proteomes" id="UP000799118">
    <property type="component" value="Unassembled WGS sequence"/>
</dbReference>
<dbReference type="EMBL" id="ML769764">
    <property type="protein sequence ID" value="KAE9388051.1"/>
    <property type="molecule type" value="Genomic_DNA"/>
</dbReference>
<protein>
    <submittedName>
        <fullName evidence="1">Uncharacterized protein</fullName>
    </submittedName>
</protein>
<reference evidence="1" key="1">
    <citation type="journal article" date="2019" name="Environ. Microbiol.">
        <title>Fungal ecological strategies reflected in gene transcription - a case study of two litter decomposers.</title>
        <authorList>
            <person name="Barbi F."/>
            <person name="Kohler A."/>
            <person name="Barry K."/>
            <person name="Baskaran P."/>
            <person name="Daum C."/>
            <person name="Fauchery L."/>
            <person name="Ihrmark K."/>
            <person name="Kuo A."/>
            <person name="LaButti K."/>
            <person name="Lipzen A."/>
            <person name="Morin E."/>
            <person name="Grigoriev I.V."/>
            <person name="Henrissat B."/>
            <person name="Lindahl B."/>
            <person name="Martin F."/>
        </authorList>
    </citation>
    <scope>NUCLEOTIDE SEQUENCE</scope>
    <source>
        <strain evidence="1">JB14</strain>
    </source>
</reference>
<evidence type="ECO:0000313" key="2">
    <source>
        <dbReference type="Proteomes" id="UP000799118"/>
    </source>
</evidence>
<sequence>MVAPSSLRSATCACSPLSHPPRLSFKPQFLVWNWRRPNWVARLLPRPMNWLRYTVFSPSPQMLLQLALLSWKGRLGSWRAHTMINHAQLEHLQGINNSNAFEVEHLLSKLSIANEAILGFQETFSNVEEHIVEMETLFEECNHCKPHVFQDSIIDNLVQTFQVNVLLHSSPNKVYHDVGDLAMSALLAHHADLKCPLQVIMHNVTIAHCGFEVLCQFANEADTPELEALLESISYVGFHGAWAHDLCTQIEFDMLYNIGLPTMLLSSVSMVHRSNVSQLAQLGGFLILYHHHLGIFPHAYNGTVMGVTHEDHPVNSWSPAWSEALGLPQGLV</sequence>
<keyword evidence="2" id="KW-1185">Reference proteome</keyword>
<organism evidence="1 2">
    <name type="scientific">Gymnopus androsaceus JB14</name>
    <dbReference type="NCBI Taxonomy" id="1447944"/>
    <lineage>
        <taxon>Eukaryota</taxon>
        <taxon>Fungi</taxon>
        <taxon>Dikarya</taxon>
        <taxon>Basidiomycota</taxon>
        <taxon>Agaricomycotina</taxon>
        <taxon>Agaricomycetes</taxon>
        <taxon>Agaricomycetidae</taxon>
        <taxon>Agaricales</taxon>
        <taxon>Marasmiineae</taxon>
        <taxon>Omphalotaceae</taxon>
        <taxon>Gymnopus</taxon>
    </lineage>
</organism>
<dbReference type="AlphaFoldDB" id="A0A6A4GQN4"/>
<evidence type="ECO:0000313" key="1">
    <source>
        <dbReference type="EMBL" id="KAE9388051.1"/>
    </source>
</evidence>